<evidence type="ECO:0000256" key="2">
    <source>
        <dbReference type="SAM" id="MobiDB-lite"/>
    </source>
</evidence>
<evidence type="ECO:0000256" key="1">
    <source>
        <dbReference type="SAM" id="Coils"/>
    </source>
</evidence>
<keyword evidence="1" id="KW-0175">Coiled coil</keyword>
<feature type="region of interest" description="Disordered" evidence="2">
    <location>
        <begin position="336"/>
        <end position="374"/>
    </location>
</feature>
<gene>
    <name evidence="3" type="ORF">g.19990</name>
</gene>
<accession>A0A1B6MDE8</accession>
<evidence type="ECO:0000313" key="3">
    <source>
        <dbReference type="EMBL" id="JAT33957.1"/>
    </source>
</evidence>
<reference evidence="3" key="1">
    <citation type="submission" date="2015-11" db="EMBL/GenBank/DDBJ databases">
        <title>De novo transcriptome assembly of four potential Pierce s Disease insect vectors from Arizona vineyards.</title>
        <authorList>
            <person name="Tassone E.E."/>
        </authorList>
    </citation>
    <scope>NUCLEOTIDE SEQUENCE</scope>
</reference>
<proteinExistence type="predicted"/>
<feature type="coiled-coil region" evidence="1">
    <location>
        <begin position="227"/>
        <end position="257"/>
    </location>
</feature>
<feature type="coiled-coil region" evidence="1">
    <location>
        <begin position="64"/>
        <end position="148"/>
    </location>
</feature>
<sequence length="397" mass="45840">NSALKDQLKMLADGDESGLANTVLSLTQELDDLKRKQLKEKEMPRTPMSRVIAEPIDDNVNERLRKLENLLINEKEINEKLKNELQNERDKVKQLLSADDNELKKMLVNAENLNADLKKEKEDDNNIIKLLNEKINFLKQQIQELEKQEPHPLTPIVQLPLDHTTQDIPETMDVLANDLKKLQAENSKLKDIIKNYDNEGLKPKTREIPSSKSGLKDKEPLIDDINIPDLLEKIKLLESEIEDLRNQNKSLKNIKELATQPGNVLPEINIKESGISKDEIKEDHFKTEYDRLKNELKREIDSKNLLHDKTRNLEKENKALKDELQSLQQMYNDSKNELNQSIRDKSPSKTIAATDKERFNEESQILKPISPSDQRIGDLKNKIKELEDAYTKLSKSA</sequence>
<feature type="non-terminal residue" evidence="3">
    <location>
        <position position="397"/>
    </location>
</feature>
<protein>
    <submittedName>
        <fullName evidence="3">Uncharacterized protein</fullName>
    </submittedName>
</protein>
<dbReference type="AlphaFoldDB" id="A0A1B6MDE8"/>
<dbReference type="EMBL" id="GEBQ01006020">
    <property type="protein sequence ID" value="JAT33957.1"/>
    <property type="molecule type" value="Transcribed_RNA"/>
</dbReference>
<organism evidence="3">
    <name type="scientific">Graphocephala atropunctata</name>
    <dbReference type="NCBI Taxonomy" id="36148"/>
    <lineage>
        <taxon>Eukaryota</taxon>
        <taxon>Metazoa</taxon>
        <taxon>Ecdysozoa</taxon>
        <taxon>Arthropoda</taxon>
        <taxon>Hexapoda</taxon>
        <taxon>Insecta</taxon>
        <taxon>Pterygota</taxon>
        <taxon>Neoptera</taxon>
        <taxon>Paraneoptera</taxon>
        <taxon>Hemiptera</taxon>
        <taxon>Auchenorrhyncha</taxon>
        <taxon>Membracoidea</taxon>
        <taxon>Cicadellidae</taxon>
        <taxon>Cicadellinae</taxon>
        <taxon>Cicadellini</taxon>
        <taxon>Graphocephala</taxon>
    </lineage>
</organism>
<name>A0A1B6MDE8_9HEMI</name>
<feature type="coiled-coil region" evidence="1">
    <location>
        <begin position="172"/>
        <end position="199"/>
    </location>
</feature>
<feature type="non-terminal residue" evidence="3">
    <location>
        <position position="1"/>
    </location>
</feature>